<evidence type="ECO:0000259" key="9">
    <source>
        <dbReference type="Pfam" id="PF05347"/>
    </source>
</evidence>
<gene>
    <name evidence="10" type="ORF">HGRIS_006768</name>
</gene>
<feature type="domain" description="Complex 1 LYR protein" evidence="9">
    <location>
        <begin position="24"/>
        <end position="81"/>
    </location>
</feature>
<dbReference type="InterPro" id="IPR016488">
    <property type="entry name" value="NADH_Ub_cplx-1_asu_su-6"/>
</dbReference>
<comment type="caution">
    <text evidence="10">The sequence shown here is derived from an EMBL/GenBank/DDBJ whole genome shotgun (WGS) entry which is preliminary data.</text>
</comment>
<evidence type="ECO:0000313" key="10">
    <source>
        <dbReference type="EMBL" id="KAL0952506.1"/>
    </source>
</evidence>
<dbReference type="InterPro" id="IPR008011">
    <property type="entry name" value="Complex1_LYR_dom"/>
</dbReference>
<dbReference type="Proteomes" id="UP001556367">
    <property type="component" value="Unassembled WGS sequence"/>
</dbReference>
<dbReference type="PANTHER" id="PTHR12964:SF0">
    <property type="entry name" value="NADH DEHYDROGENASE [UBIQUINONE] 1 ALPHA SUBCOMPLEX SUBUNIT 6"/>
    <property type="match status" value="1"/>
</dbReference>
<name>A0ABR3JAE4_9AGAR</name>
<keyword evidence="11" id="KW-1185">Reference proteome</keyword>
<proteinExistence type="inferred from homology"/>
<accession>A0ABR3JAE4</accession>
<dbReference type="Pfam" id="PF05347">
    <property type="entry name" value="Complex1_LYR"/>
    <property type="match status" value="1"/>
</dbReference>
<reference evidence="11" key="1">
    <citation type="submission" date="2024-06" db="EMBL/GenBank/DDBJ databases">
        <title>Multi-omics analyses provide insights into the biosynthesis of the anticancer antibiotic pleurotin in Hohenbuehelia grisea.</title>
        <authorList>
            <person name="Weaver J.A."/>
            <person name="Alberti F."/>
        </authorList>
    </citation>
    <scope>NUCLEOTIDE SEQUENCE [LARGE SCALE GENOMIC DNA]</scope>
    <source>
        <strain evidence="11">T-177</strain>
    </source>
</reference>
<evidence type="ECO:0000313" key="11">
    <source>
        <dbReference type="Proteomes" id="UP001556367"/>
    </source>
</evidence>
<keyword evidence="6" id="KW-0249">Electron transport</keyword>
<dbReference type="EMBL" id="JASNQZ010000010">
    <property type="protein sequence ID" value="KAL0952506.1"/>
    <property type="molecule type" value="Genomic_DNA"/>
</dbReference>
<keyword evidence="4" id="KW-0679">Respiratory chain</keyword>
<evidence type="ECO:0000256" key="5">
    <source>
        <dbReference type="ARBA" id="ARBA00022792"/>
    </source>
</evidence>
<keyword evidence="8" id="KW-0472">Membrane</keyword>
<evidence type="ECO:0000256" key="1">
    <source>
        <dbReference type="ARBA" id="ARBA00004443"/>
    </source>
</evidence>
<comment type="subcellular location">
    <subcellularLocation>
        <location evidence="1">Mitochondrion inner membrane</location>
        <topology evidence="1">Peripheral membrane protein</topology>
        <orientation evidence="1">Matrix side</orientation>
    </subcellularLocation>
</comment>
<keyword evidence="3" id="KW-0813">Transport</keyword>
<sequence>MSTIPARLAQTTRLSTSRADARHRVMQLYRDWYRGAPEIIATYSLSLTTAQVRHILRQRFERNRFVTDPRAIDVLLLKSRQDYQETMNCWKQPDHVLGILLNAEDKPQKTFLQKFLEGRDEEAVIPAASGVV</sequence>
<dbReference type="CDD" id="cd20266">
    <property type="entry name" value="Complex1_LYR_NDUFA6_LYRM6"/>
    <property type="match status" value="1"/>
</dbReference>
<dbReference type="PANTHER" id="PTHR12964">
    <property type="entry name" value="NADH-UBIQUINONE OXIDOREDUCTASE B14 SUBUNIT"/>
    <property type="match status" value="1"/>
</dbReference>
<dbReference type="InterPro" id="IPR045299">
    <property type="entry name" value="Complex1_LYR_NDUFA6_LYRM6"/>
</dbReference>
<evidence type="ECO:0000256" key="8">
    <source>
        <dbReference type="ARBA" id="ARBA00023136"/>
    </source>
</evidence>
<organism evidence="10 11">
    <name type="scientific">Hohenbuehelia grisea</name>
    <dbReference type="NCBI Taxonomy" id="104357"/>
    <lineage>
        <taxon>Eukaryota</taxon>
        <taxon>Fungi</taxon>
        <taxon>Dikarya</taxon>
        <taxon>Basidiomycota</taxon>
        <taxon>Agaricomycotina</taxon>
        <taxon>Agaricomycetes</taxon>
        <taxon>Agaricomycetidae</taxon>
        <taxon>Agaricales</taxon>
        <taxon>Pleurotineae</taxon>
        <taxon>Pleurotaceae</taxon>
        <taxon>Hohenbuehelia</taxon>
    </lineage>
</organism>
<evidence type="ECO:0000256" key="4">
    <source>
        <dbReference type="ARBA" id="ARBA00022660"/>
    </source>
</evidence>
<evidence type="ECO:0000256" key="7">
    <source>
        <dbReference type="ARBA" id="ARBA00023128"/>
    </source>
</evidence>
<keyword evidence="5" id="KW-0999">Mitochondrion inner membrane</keyword>
<evidence type="ECO:0000256" key="2">
    <source>
        <dbReference type="ARBA" id="ARBA00009508"/>
    </source>
</evidence>
<keyword evidence="7" id="KW-0496">Mitochondrion</keyword>
<evidence type="ECO:0000256" key="3">
    <source>
        <dbReference type="ARBA" id="ARBA00022448"/>
    </source>
</evidence>
<comment type="similarity">
    <text evidence="2">Belongs to the complex I LYR family.</text>
</comment>
<dbReference type="PIRSF" id="PIRSF006643">
    <property type="entry name" value="NDUA6"/>
    <property type="match status" value="1"/>
</dbReference>
<evidence type="ECO:0000256" key="6">
    <source>
        <dbReference type="ARBA" id="ARBA00022982"/>
    </source>
</evidence>
<protein>
    <recommendedName>
        <fullName evidence="9">Complex 1 LYR protein domain-containing protein</fullName>
    </recommendedName>
</protein>